<comment type="caution">
    <text evidence="1">The sequence shown here is derived from an EMBL/GenBank/DDBJ whole genome shotgun (WGS) entry which is preliminary data.</text>
</comment>
<keyword evidence="2" id="KW-1185">Reference proteome</keyword>
<protein>
    <submittedName>
        <fullName evidence="1">Uncharacterized protein</fullName>
    </submittedName>
</protein>
<dbReference type="Proteomes" id="UP000759103">
    <property type="component" value="Unassembled WGS sequence"/>
</dbReference>
<reference evidence="1 2" key="1">
    <citation type="submission" date="2021-07" db="EMBL/GenBank/DDBJ databases">
        <title>Sphingomonas sp.</title>
        <authorList>
            <person name="Feng G."/>
            <person name="Li J."/>
            <person name="Pan M."/>
        </authorList>
    </citation>
    <scope>NUCLEOTIDE SEQUENCE [LARGE SCALE GENOMIC DNA]</scope>
    <source>
        <strain evidence="1 2">RRHST34</strain>
    </source>
</reference>
<organism evidence="1 2">
    <name type="scientific">Sphingomonas citri</name>
    <dbReference type="NCBI Taxonomy" id="2862499"/>
    <lineage>
        <taxon>Bacteria</taxon>
        <taxon>Pseudomonadati</taxon>
        <taxon>Pseudomonadota</taxon>
        <taxon>Alphaproteobacteria</taxon>
        <taxon>Sphingomonadales</taxon>
        <taxon>Sphingomonadaceae</taxon>
        <taxon>Sphingomonas</taxon>
    </lineage>
</organism>
<sequence length="58" mass="6111">MTSAETTIVLDDATASAIRLMLSKLDEQDVAVVFEMVGGTGPIGDLAAEAMKDRNIDL</sequence>
<dbReference type="EMBL" id="JAHXZN010000009">
    <property type="protein sequence ID" value="MBW6532761.1"/>
    <property type="molecule type" value="Genomic_DNA"/>
</dbReference>
<evidence type="ECO:0000313" key="2">
    <source>
        <dbReference type="Proteomes" id="UP000759103"/>
    </source>
</evidence>
<name>A0ABS7BT56_9SPHN</name>
<evidence type="ECO:0000313" key="1">
    <source>
        <dbReference type="EMBL" id="MBW6532761.1"/>
    </source>
</evidence>
<gene>
    <name evidence="1" type="ORF">KZ820_18615</name>
</gene>
<accession>A0ABS7BT56</accession>
<dbReference type="RefSeq" id="WP_219750339.1">
    <property type="nucleotide sequence ID" value="NZ_JAHXZN010000009.1"/>
</dbReference>
<proteinExistence type="predicted"/>